<evidence type="ECO:0000256" key="2">
    <source>
        <dbReference type="ARBA" id="ARBA00022723"/>
    </source>
</evidence>
<reference evidence="5 6" key="1">
    <citation type="submission" date="2020-05" db="EMBL/GenBank/DDBJ databases">
        <title>Gimesia benthica sp. nov., a novel planctomycete isolated from a deep-sea water sample of the Northwest Indian Ocean.</title>
        <authorList>
            <person name="Wang J."/>
            <person name="Ruan C."/>
            <person name="Song L."/>
            <person name="Zhu Y."/>
            <person name="Li A."/>
            <person name="Zheng X."/>
            <person name="Wang L."/>
            <person name="Lu Z."/>
            <person name="Huang Y."/>
            <person name="Du W."/>
            <person name="Zhou Y."/>
            <person name="Huang L."/>
            <person name="Dai X."/>
        </authorList>
    </citation>
    <scope>NUCLEOTIDE SEQUENCE [LARGE SCALE GENOMIC DNA]</scope>
    <source>
        <strain evidence="5 6">YYQ-30</strain>
    </source>
</reference>
<keyword evidence="3" id="KW-0408">Iron</keyword>
<dbReference type="GO" id="GO:0020037">
    <property type="term" value="F:heme binding"/>
    <property type="evidence" value="ECO:0007669"/>
    <property type="project" value="InterPro"/>
</dbReference>
<dbReference type="InterPro" id="IPR036909">
    <property type="entry name" value="Cyt_c-like_dom_sf"/>
</dbReference>
<dbReference type="RefSeq" id="WP_171323292.1">
    <property type="nucleotide sequence ID" value="NZ_JABFBC010000001.1"/>
</dbReference>
<proteinExistence type="predicted"/>
<dbReference type="GO" id="GO:0009055">
    <property type="term" value="F:electron transfer activity"/>
    <property type="evidence" value="ECO:0007669"/>
    <property type="project" value="InterPro"/>
</dbReference>
<dbReference type="Pfam" id="PF13442">
    <property type="entry name" value="Cytochrome_CBB3"/>
    <property type="match status" value="1"/>
</dbReference>
<keyword evidence="2" id="KW-0479">Metal-binding</keyword>
<name>A0A849L0Y2_9RHOB</name>
<dbReference type="AlphaFoldDB" id="A0A849L0Y2"/>
<evidence type="ECO:0000256" key="1">
    <source>
        <dbReference type="ARBA" id="ARBA00022617"/>
    </source>
</evidence>
<dbReference type="Gene3D" id="1.10.760.10">
    <property type="entry name" value="Cytochrome c-like domain"/>
    <property type="match status" value="1"/>
</dbReference>
<comment type="caution">
    <text evidence="5">The sequence shown here is derived from an EMBL/GenBank/DDBJ whole genome shotgun (WGS) entry which is preliminary data.</text>
</comment>
<keyword evidence="6" id="KW-1185">Reference proteome</keyword>
<gene>
    <name evidence="5" type="ORF">HMH01_05690</name>
</gene>
<keyword evidence="1" id="KW-0349">Heme</keyword>
<dbReference type="EMBL" id="JABFBC010000001">
    <property type="protein sequence ID" value="NNU79927.1"/>
    <property type="molecule type" value="Genomic_DNA"/>
</dbReference>
<dbReference type="InterPro" id="IPR009056">
    <property type="entry name" value="Cyt_c-like_dom"/>
</dbReference>
<sequence>MRLSAGSHVPWRKKSWLITAFSALVISAASYTDGRAEQGWFTEEQVTRGEALYERRCAKCHGDEKAENFRVWDDTAASLIGMIIGFDMPADRPGGLPPQEYVDLVAYFFNLGGLPTGAEVAAGAPELSEIRLPR</sequence>
<dbReference type="Proteomes" id="UP000572377">
    <property type="component" value="Unassembled WGS sequence"/>
</dbReference>
<evidence type="ECO:0000256" key="3">
    <source>
        <dbReference type="ARBA" id="ARBA00023004"/>
    </source>
</evidence>
<evidence type="ECO:0000313" key="5">
    <source>
        <dbReference type="EMBL" id="NNU79927.1"/>
    </source>
</evidence>
<evidence type="ECO:0000259" key="4">
    <source>
        <dbReference type="Pfam" id="PF13442"/>
    </source>
</evidence>
<feature type="domain" description="Cytochrome c" evidence="4">
    <location>
        <begin position="45"/>
        <end position="107"/>
    </location>
</feature>
<dbReference type="SUPFAM" id="SSF46626">
    <property type="entry name" value="Cytochrome c"/>
    <property type="match status" value="1"/>
</dbReference>
<protein>
    <recommendedName>
        <fullName evidence="4">Cytochrome c domain-containing protein</fullName>
    </recommendedName>
</protein>
<accession>A0A849L0Y2</accession>
<dbReference type="GO" id="GO:0046872">
    <property type="term" value="F:metal ion binding"/>
    <property type="evidence" value="ECO:0007669"/>
    <property type="project" value="UniProtKB-KW"/>
</dbReference>
<evidence type="ECO:0000313" key="6">
    <source>
        <dbReference type="Proteomes" id="UP000572377"/>
    </source>
</evidence>
<organism evidence="5 6">
    <name type="scientific">Halovulum dunhuangense</name>
    <dbReference type="NCBI Taxonomy" id="1505036"/>
    <lineage>
        <taxon>Bacteria</taxon>
        <taxon>Pseudomonadati</taxon>
        <taxon>Pseudomonadota</taxon>
        <taxon>Alphaproteobacteria</taxon>
        <taxon>Rhodobacterales</taxon>
        <taxon>Paracoccaceae</taxon>
        <taxon>Halovulum</taxon>
    </lineage>
</organism>